<dbReference type="RefSeq" id="WP_255044543.1">
    <property type="nucleotide sequence ID" value="NZ_JANEYT010000072.1"/>
</dbReference>
<evidence type="ECO:0000313" key="2">
    <source>
        <dbReference type="Proteomes" id="UP001524460"/>
    </source>
</evidence>
<dbReference type="InterPro" id="IPR042564">
    <property type="entry name" value="CRISPR-Cas6/Csy4_sf"/>
</dbReference>
<name>A0ABT1N6X1_9GAMM</name>
<dbReference type="Pfam" id="PF09618">
    <property type="entry name" value="Cas_Csy4"/>
    <property type="match status" value="1"/>
</dbReference>
<dbReference type="EMBL" id="JANEYT010000072">
    <property type="protein sequence ID" value="MCQ1060466.1"/>
    <property type="molecule type" value="Genomic_DNA"/>
</dbReference>
<accession>A0ABT1N6X1</accession>
<dbReference type="Proteomes" id="UP001524460">
    <property type="component" value="Unassembled WGS sequence"/>
</dbReference>
<dbReference type="NCBIfam" id="TIGR02563">
    <property type="entry name" value="cas_Csy4"/>
    <property type="match status" value="1"/>
</dbReference>
<protein>
    <submittedName>
        <fullName evidence="1">Type I-F CRISPR-associated endoribonuclease Cas6/Csy4</fullName>
    </submittedName>
</protein>
<comment type="caution">
    <text evidence="1">The sequence shown here is derived from an EMBL/GenBank/DDBJ whole genome shotgun (WGS) entry which is preliminary data.</text>
</comment>
<proteinExistence type="predicted"/>
<keyword evidence="2" id="KW-1185">Reference proteome</keyword>
<reference evidence="1 2" key="1">
    <citation type="submission" date="2022-07" db="EMBL/GenBank/DDBJ databases">
        <title>Photobacterium pectinilyticum sp. nov., a marine bacterium isolated from surface seawater of Qingdao offshore.</title>
        <authorList>
            <person name="Wang X."/>
        </authorList>
    </citation>
    <scope>NUCLEOTIDE SEQUENCE [LARGE SCALE GENOMIC DNA]</scope>
    <source>
        <strain evidence="1 2">ZSDE20</strain>
    </source>
</reference>
<organism evidence="1 2">
    <name type="scientific">Photobacterium pectinilyticum</name>
    <dbReference type="NCBI Taxonomy" id="2906793"/>
    <lineage>
        <taxon>Bacteria</taxon>
        <taxon>Pseudomonadati</taxon>
        <taxon>Pseudomonadota</taxon>
        <taxon>Gammaproteobacteria</taxon>
        <taxon>Vibrionales</taxon>
        <taxon>Vibrionaceae</taxon>
        <taxon>Photobacterium</taxon>
    </lineage>
</organism>
<dbReference type="Gene3D" id="3.30.70.2540">
    <property type="entry name" value="CRISPR-associated endoribonuclease Cas6/Csy4"/>
    <property type="match status" value="1"/>
</dbReference>
<gene>
    <name evidence="1" type="primary">cas6f</name>
    <name evidence="1" type="ORF">NHN17_20695</name>
</gene>
<evidence type="ECO:0000313" key="1">
    <source>
        <dbReference type="EMBL" id="MCQ1060466.1"/>
    </source>
</evidence>
<dbReference type="InterPro" id="IPR013396">
    <property type="entry name" value="CRISPR-assoc_prot_Csy4"/>
</dbReference>
<sequence>MDIAYYIDITHEKKCKYTNYQLAERLLREVHHLNASKAHTENVAISLPEFALNGVLGNRFQLFGSLNALEQLINNRDFAQIQGLHGCSVSSVRQVPPSTEHGFYVFVRNRHHERQTKGYVARSEDRAIRRAMMGVNVRLKNADDVLNRRDKMLASRLESEAKPLRVAMNSASSPGEGHFYIYINAVQCSDKVVCNPNNYGLSSRKKPLALPIIL</sequence>